<dbReference type="PIR" id="H90604">
    <property type="entry name" value="H90604"/>
</dbReference>
<protein>
    <submittedName>
        <fullName evidence="1">Uncharacterized protein</fullName>
    </submittedName>
</protein>
<evidence type="ECO:0000313" key="2">
    <source>
        <dbReference type="Proteomes" id="UP000000528"/>
    </source>
</evidence>
<proteinExistence type="predicted"/>
<sequence>MSIWPRLSVFPKSVHDIQKISPTTKAPQIIQTRKNQNLLDIFFIIKNFNTKQQRLKAGF</sequence>
<dbReference type="KEGG" id="mpu:MYPU_7440"/>
<evidence type="ECO:0000313" key="1">
    <source>
        <dbReference type="EMBL" id="CAC13917.1"/>
    </source>
</evidence>
<dbReference type="EMBL" id="AL445565">
    <property type="protein sequence ID" value="CAC13917.1"/>
    <property type="molecule type" value="Genomic_DNA"/>
</dbReference>
<organism evidence="2">
    <name type="scientific">Mycoplasmopsis pulmonis (strain UAB CTIP)</name>
    <name type="common">Mycoplasma pulmonis</name>
    <dbReference type="NCBI Taxonomy" id="272635"/>
    <lineage>
        <taxon>Bacteria</taxon>
        <taxon>Bacillati</taxon>
        <taxon>Mycoplasmatota</taxon>
        <taxon>Mycoplasmoidales</taxon>
        <taxon>Metamycoplasmataceae</taxon>
        <taxon>Mycoplasmopsis</taxon>
    </lineage>
</organism>
<keyword evidence="2" id="KW-1185">Reference proteome</keyword>
<dbReference type="Proteomes" id="UP000000528">
    <property type="component" value="Chromosome"/>
</dbReference>
<dbReference type="HOGENOM" id="CLU_2955667_0_0_14"/>
<dbReference type="AlphaFoldDB" id="Q98PH8"/>
<reference evidence="1 2" key="1">
    <citation type="journal article" date="2001" name="Nucleic Acids Res.">
        <title>The complete genome sequence of the murine respiratory pathogen Mycoplasma pulmonis.</title>
        <authorList>
            <person name="Chambaud I."/>
            <person name="Heilig R."/>
            <person name="Ferris S."/>
            <person name="Barbe V."/>
            <person name="Samson D."/>
            <person name="Galisson F."/>
            <person name="Moszer I."/>
            <person name="Dybvig K."/>
            <person name="Wroblewski H."/>
            <person name="Viari A."/>
            <person name="Rocha E.P.C."/>
            <person name="Blanchard A."/>
        </authorList>
    </citation>
    <scope>NUCLEOTIDE SEQUENCE [LARGE SCALE GENOMIC DNA]</scope>
    <source>
        <strain evidence="1 2">UAB CTIP</strain>
    </source>
</reference>
<accession>Q98PH8</accession>
<name>Q98PH8_MYCPU</name>
<gene>
    <name evidence="1" type="ordered locus">MYPU_7440</name>
</gene>